<evidence type="ECO:0000256" key="3">
    <source>
        <dbReference type="ARBA" id="ARBA00022692"/>
    </source>
</evidence>
<dbReference type="InterPro" id="IPR050833">
    <property type="entry name" value="Poly_Biosynth_Transport"/>
</dbReference>
<dbReference type="PATRIC" id="fig|292.27.peg.5906"/>
<evidence type="ECO:0000313" key="8">
    <source>
        <dbReference type="Proteomes" id="UP000036338"/>
    </source>
</evidence>
<dbReference type="AlphaFoldDB" id="A0A0J5WPM7"/>
<evidence type="ECO:0000256" key="1">
    <source>
        <dbReference type="ARBA" id="ARBA00004651"/>
    </source>
</evidence>
<feature type="transmembrane region" description="Helical" evidence="6">
    <location>
        <begin position="297"/>
        <end position="317"/>
    </location>
</feature>
<reference evidence="7 8" key="1">
    <citation type="submission" date="2015-05" db="EMBL/GenBank/DDBJ databases">
        <title>Draft genome of Burkholderia cepacia LK29.</title>
        <authorList>
            <person name="Chan X.Y."/>
        </authorList>
    </citation>
    <scope>NUCLEOTIDE SEQUENCE [LARGE SCALE GENOMIC DNA]</scope>
    <source>
        <strain evidence="7 8">LK29</strain>
    </source>
</reference>
<dbReference type="PANTHER" id="PTHR30250">
    <property type="entry name" value="PST FAMILY PREDICTED COLANIC ACID TRANSPORTER"/>
    <property type="match status" value="1"/>
</dbReference>
<dbReference type="PANTHER" id="PTHR30250:SF11">
    <property type="entry name" value="O-ANTIGEN TRANSPORTER-RELATED"/>
    <property type="match status" value="1"/>
</dbReference>
<comment type="caution">
    <text evidence="7">The sequence shown here is derived from an EMBL/GenBank/DDBJ whole genome shotgun (WGS) entry which is preliminary data.</text>
</comment>
<evidence type="ECO:0000256" key="5">
    <source>
        <dbReference type="ARBA" id="ARBA00023136"/>
    </source>
</evidence>
<evidence type="ECO:0000256" key="6">
    <source>
        <dbReference type="SAM" id="Phobius"/>
    </source>
</evidence>
<protein>
    <submittedName>
        <fullName evidence="7">Polysaccharide biosynthesis protein</fullName>
    </submittedName>
</protein>
<feature type="transmembrane region" description="Helical" evidence="6">
    <location>
        <begin position="75"/>
        <end position="96"/>
    </location>
</feature>
<dbReference type="Pfam" id="PF01943">
    <property type="entry name" value="Polysacc_synt"/>
    <property type="match status" value="1"/>
</dbReference>
<gene>
    <name evidence="7" type="ORF">VL15_27530</name>
</gene>
<dbReference type="RefSeq" id="WP_048249826.1">
    <property type="nucleotide sequence ID" value="NZ_LDWR01000048.1"/>
</dbReference>
<evidence type="ECO:0000313" key="7">
    <source>
        <dbReference type="EMBL" id="KML49994.1"/>
    </source>
</evidence>
<feature type="transmembrane region" description="Helical" evidence="6">
    <location>
        <begin position="355"/>
        <end position="376"/>
    </location>
</feature>
<keyword evidence="3 6" id="KW-0812">Transmembrane</keyword>
<feature type="transmembrane region" description="Helical" evidence="6">
    <location>
        <begin position="388"/>
        <end position="411"/>
    </location>
</feature>
<feature type="transmembrane region" description="Helical" evidence="6">
    <location>
        <begin position="329"/>
        <end position="348"/>
    </location>
</feature>
<dbReference type="EMBL" id="LDWR01000048">
    <property type="protein sequence ID" value="KML49994.1"/>
    <property type="molecule type" value="Genomic_DNA"/>
</dbReference>
<accession>A0A0J5WPM7</accession>
<feature type="transmembrane region" description="Helical" evidence="6">
    <location>
        <begin position="33"/>
        <end position="54"/>
    </location>
</feature>
<keyword evidence="2" id="KW-1003">Cell membrane</keyword>
<keyword evidence="5 6" id="KW-0472">Membrane</keyword>
<comment type="subcellular location">
    <subcellularLocation>
        <location evidence="1">Cell membrane</location>
        <topology evidence="1">Multi-pass membrane protein</topology>
    </subcellularLocation>
</comment>
<evidence type="ECO:0000256" key="4">
    <source>
        <dbReference type="ARBA" id="ARBA00022989"/>
    </source>
</evidence>
<proteinExistence type="predicted"/>
<feature type="transmembrane region" description="Helical" evidence="6">
    <location>
        <begin position="172"/>
        <end position="191"/>
    </location>
</feature>
<evidence type="ECO:0000256" key="2">
    <source>
        <dbReference type="ARBA" id="ARBA00022475"/>
    </source>
</evidence>
<feature type="transmembrane region" description="Helical" evidence="6">
    <location>
        <begin position="102"/>
        <end position="121"/>
    </location>
</feature>
<keyword evidence="4 6" id="KW-1133">Transmembrane helix</keyword>
<feature type="transmembrane region" description="Helical" evidence="6">
    <location>
        <begin position="212"/>
        <end position="235"/>
    </location>
</feature>
<dbReference type="GO" id="GO:0005886">
    <property type="term" value="C:plasma membrane"/>
    <property type="evidence" value="ECO:0007669"/>
    <property type="project" value="UniProtKB-SubCell"/>
</dbReference>
<dbReference type="InterPro" id="IPR002797">
    <property type="entry name" value="Polysacc_synth"/>
</dbReference>
<dbReference type="Proteomes" id="UP000036338">
    <property type="component" value="Unassembled WGS sequence"/>
</dbReference>
<feature type="transmembrane region" description="Helical" evidence="6">
    <location>
        <begin position="255"/>
        <end position="276"/>
    </location>
</feature>
<name>A0A0J5WPM7_BURCE</name>
<sequence length="430" mass="44808">MLTRLLLRFSALGLKFALAIVVARTLGFDAIAAYGLAVAASVIASKVLGLGFSPELNRRLSEANPLPAIGHARRLYVVYGALYLLLAAALAVATLNETAATLLARFGLPVSLAWSVLLVALSEHAAFEANGWLFSLHRPRAASLLLFVRTGAWAGIACAGLLAGVVKSIETVFAIWVVTNVLVVIACLRRIDAFAHRARGIRFPGNAADSGGVFPVWLRGLPFYAAGVLLVVLQYAERIIAGSHVSADVLGRYVFAWSIANAVQTVAFATVVATAGPRFVRTLADTPNAFLLQVRHAAAASAAVTLLASAAIAVVYRDLFAFAHEPADAGHAALLAVLLVSFVLRAVADVLWAAAIALRGGGVVLAALTAIALLYLPVASQLIALDGVMGAALAHLATSVAVAAMLALSVARLARRHRYILPAAEPHHAG</sequence>
<feature type="transmembrane region" description="Helical" evidence="6">
    <location>
        <begin position="142"/>
        <end position="166"/>
    </location>
</feature>
<organism evidence="7 8">
    <name type="scientific">Burkholderia cepacia</name>
    <name type="common">Pseudomonas cepacia</name>
    <dbReference type="NCBI Taxonomy" id="292"/>
    <lineage>
        <taxon>Bacteria</taxon>
        <taxon>Pseudomonadati</taxon>
        <taxon>Pseudomonadota</taxon>
        <taxon>Betaproteobacteria</taxon>
        <taxon>Burkholderiales</taxon>
        <taxon>Burkholderiaceae</taxon>
        <taxon>Burkholderia</taxon>
        <taxon>Burkholderia cepacia complex</taxon>
    </lineage>
</organism>